<organism evidence="16 17">
    <name type="scientific">Ceratosolen solmsi marchali</name>
    <dbReference type="NCBI Taxonomy" id="326594"/>
    <lineage>
        <taxon>Eukaryota</taxon>
        <taxon>Metazoa</taxon>
        <taxon>Ecdysozoa</taxon>
        <taxon>Arthropoda</taxon>
        <taxon>Hexapoda</taxon>
        <taxon>Insecta</taxon>
        <taxon>Pterygota</taxon>
        <taxon>Neoptera</taxon>
        <taxon>Endopterygota</taxon>
        <taxon>Hymenoptera</taxon>
        <taxon>Apocrita</taxon>
        <taxon>Proctotrupomorpha</taxon>
        <taxon>Chalcidoidea</taxon>
        <taxon>Agaonidae</taxon>
        <taxon>Agaoninae</taxon>
        <taxon>Ceratosolen</taxon>
    </lineage>
</organism>
<dbReference type="PANTHER" id="PTHR23426:SF65">
    <property type="entry name" value="FERREDOXIN-2, MITOCHONDRIAL"/>
    <property type="match status" value="1"/>
</dbReference>
<dbReference type="GO" id="GO:0140647">
    <property type="term" value="P:P450-containing electron transport chain"/>
    <property type="evidence" value="ECO:0007669"/>
    <property type="project" value="InterPro"/>
</dbReference>
<evidence type="ECO:0000256" key="6">
    <source>
        <dbReference type="ARBA" id="ARBA00022982"/>
    </source>
</evidence>
<evidence type="ECO:0000256" key="7">
    <source>
        <dbReference type="ARBA" id="ARBA00023004"/>
    </source>
</evidence>
<dbReference type="InterPro" id="IPR001041">
    <property type="entry name" value="2Fe-2S_ferredoxin-type"/>
</dbReference>
<reference evidence="17" key="1">
    <citation type="submission" date="2025-08" db="UniProtKB">
        <authorList>
            <consortium name="RefSeq"/>
        </authorList>
    </citation>
    <scope>IDENTIFICATION</scope>
</reference>
<dbReference type="PRINTS" id="PR00355">
    <property type="entry name" value="ADRENODOXIN"/>
</dbReference>
<dbReference type="GO" id="GO:0045998">
    <property type="term" value="P:positive regulation of ecdysteroid biosynthetic process"/>
    <property type="evidence" value="ECO:0007669"/>
    <property type="project" value="UniProtKB-ARBA"/>
</dbReference>
<evidence type="ECO:0000256" key="1">
    <source>
        <dbReference type="ARBA" id="ARBA00004173"/>
    </source>
</evidence>
<dbReference type="CDD" id="cd00207">
    <property type="entry name" value="fer2"/>
    <property type="match status" value="1"/>
</dbReference>
<dbReference type="InterPro" id="IPR001055">
    <property type="entry name" value="Adrenodoxin-like"/>
</dbReference>
<keyword evidence="6" id="KW-0249">Electron transport</keyword>
<comment type="similarity">
    <text evidence="2">Belongs to the adrenodoxin/putidaredoxin family.</text>
</comment>
<evidence type="ECO:0000313" key="16">
    <source>
        <dbReference type="Proteomes" id="UP000695007"/>
    </source>
</evidence>
<evidence type="ECO:0000313" key="17">
    <source>
        <dbReference type="RefSeq" id="XP_011494171.1"/>
    </source>
</evidence>
<evidence type="ECO:0000256" key="10">
    <source>
        <dbReference type="ARBA" id="ARBA00023128"/>
    </source>
</evidence>
<evidence type="ECO:0000256" key="8">
    <source>
        <dbReference type="ARBA" id="ARBA00023014"/>
    </source>
</evidence>
<comment type="cofactor">
    <cofactor evidence="13">
        <name>[2Fe-2S] cluster</name>
        <dbReference type="ChEBI" id="CHEBI:190135"/>
    </cofactor>
</comment>
<evidence type="ECO:0000256" key="14">
    <source>
        <dbReference type="ARBA" id="ARBA00054507"/>
    </source>
</evidence>
<keyword evidence="12" id="KW-0755">Steroidogenesis</keyword>
<dbReference type="RefSeq" id="XP_011494171.1">
    <property type="nucleotide sequence ID" value="XM_011495869.1"/>
</dbReference>
<gene>
    <name evidence="17" type="primary">LOC105359309</name>
</gene>
<dbReference type="GeneID" id="105359309"/>
<accession>A0AAJ6YBQ7</accession>
<evidence type="ECO:0000256" key="4">
    <source>
        <dbReference type="ARBA" id="ARBA00022714"/>
    </source>
</evidence>
<evidence type="ECO:0000259" key="15">
    <source>
        <dbReference type="PROSITE" id="PS51085"/>
    </source>
</evidence>
<feature type="domain" description="2Fe-2S ferredoxin-type" evidence="15">
    <location>
        <begin position="56"/>
        <end position="157"/>
    </location>
</feature>
<dbReference type="Proteomes" id="UP000695007">
    <property type="component" value="Unplaced"/>
</dbReference>
<name>A0AAJ6YBQ7_9HYME</name>
<dbReference type="PROSITE" id="PS00814">
    <property type="entry name" value="ADX"/>
    <property type="match status" value="1"/>
</dbReference>
<dbReference type="FunFam" id="3.10.20.30:FF:000013">
    <property type="entry name" value="Adrenodoxin, mitochondrial"/>
    <property type="match status" value="1"/>
</dbReference>
<keyword evidence="8" id="KW-0411">Iron-sulfur</keyword>
<dbReference type="GO" id="GO:0009055">
    <property type="term" value="F:electron transfer activity"/>
    <property type="evidence" value="ECO:0007669"/>
    <property type="project" value="TreeGrafter"/>
</dbReference>
<keyword evidence="10" id="KW-0496">Mitochondrion</keyword>
<dbReference type="Pfam" id="PF00111">
    <property type="entry name" value="Fer2"/>
    <property type="match status" value="1"/>
</dbReference>
<dbReference type="Gene3D" id="3.10.20.30">
    <property type="match status" value="1"/>
</dbReference>
<dbReference type="InterPro" id="IPR036010">
    <property type="entry name" value="2Fe-2S_ferredoxin-like_sf"/>
</dbReference>
<dbReference type="SUPFAM" id="SSF54292">
    <property type="entry name" value="2Fe-2S ferredoxin-like"/>
    <property type="match status" value="1"/>
</dbReference>
<protein>
    <submittedName>
        <fullName evidence="17">Adrenodoxin-like protein, mitochondrial isoform X1</fullName>
    </submittedName>
</protein>
<keyword evidence="16" id="KW-1185">Reference proteome</keyword>
<sequence length="170" mass="19676">MILAFRTIAFLKNYTRKCTNLRNIVRSTNAQFYRTPEFLHGEYEFQDPKTDDEIVNVIYVDRNGKKIPIRGKVGDNVLYLAHRYNIEMEGACEASLACTTCHVYVNYDYISRLPQAEEKEDDLLDLAPCLKENSRLGCQIILTKELDGMELQLPQITRNFYVDGHKPAPH</sequence>
<dbReference type="InterPro" id="IPR018298">
    <property type="entry name" value="Adrenodoxin_Fe-S_BS"/>
</dbReference>
<evidence type="ECO:0000256" key="12">
    <source>
        <dbReference type="ARBA" id="ARBA00023250"/>
    </source>
</evidence>
<dbReference type="GO" id="GO:0051537">
    <property type="term" value="F:2 iron, 2 sulfur cluster binding"/>
    <property type="evidence" value="ECO:0007669"/>
    <property type="project" value="UniProtKB-KW"/>
</dbReference>
<dbReference type="AlphaFoldDB" id="A0AAJ6YBQ7"/>
<evidence type="ECO:0000256" key="11">
    <source>
        <dbReference type="ARBA" id="ARBA00023221"/>
    </source>
</evidence>
<proteinExistence type="inferred from homology"/>
<dbReference type="GO" id="GO:0046872">
    <property type="term" value="F:metal ion binding"/>
    <property type="evidence" value="ECO:0007669"/>
    <property type="project" value="UniProtKB-KW"/>
</dbReference>
<dbReference type="InterPro" id="IPR012675">
    <property type="entry name" value="Beta-grasp_dom_sf"/>
</dbReference>
<keyword evidence="9" id="KW-0443">Lipid metabolism</keyword>
<evidence type="ECO:0000256" key="2">
    <source>
        <dbReference type="ARBA" id="ARBA00010914"/>
    </source>
</evidence>
<keyword evidence="4" id="KW-0001">2Fe-2S</keyword>
<evidence type="ECO:0000256" key="3">
    <source>
        <dbReference type="ARBA" id="ARBA00022448"/>
    </source>
</evidence>
<evidence type="ECO:0000256" key="9">
    <source>
        <dbReference type="ARBA" id="ARBA00023098"/>
    </source>
</evidence>
<evidence type="ECO:0000256" key="5">
    <source>
        <dbReference type="ARBA" id="ARBA00022723"/>
    </source>
</evidence>
<keyword evidence="5" id="KW-0479">Metal-binding</keyword>
<dbReference type="PANTHER" id="PTHR23426">
    <property type="entry name" value="FERREDOXIN/ADRENODOXIN"/>
    <property type="match status" value="1"/>
</dbReference>
<dbReference type="GO" id="GO:0005739">
    <property type="term" value="C:mitochondrion"/>
    <property type="evidence" value="ECO:0007669"/>
    <property type="project" value="UniProtKB-SubCell"/>
</dbReference>
<keyword evidence="3" id="KW-0813">Transport</keyword>
<comment type="subcellular location">
    <subcellularLocation>
        <location evidence="1">Mitochondrion</location>
    </subcellularLocation>
</comment>
<dbReference type="PROSITE" id="PS51085">
    <property type="entry name" value="2FE2S_FER_2"/>
    <property type="match status" value="1"/>
</dbReference>
<keyword evidence="11" id="KW-0753">Steroid metabolism</keyword>
<comment type="function">
    <text evidence="14">Required for ecdysteroidogenesis in the prothoracic gland which is necessary for larval to pupal transition.</text>
</comment>
<dbReference type="KEGG" id="csol:105359309"/>
<dbReference type="CTD" id="2230"/>
<dbReference type="GO" id="GO:0006694">
    <property type="term" value="P:steroid biosynthetic process"/>
    <property type="evidence" value="ECO:0007669"/>
    <property type="project" value="UniProtKB-KW"/>
</dbReference>
<keyword evidence="7" id="KW-0408">Iron</keyword>
<evidence type="ECO:0000256" key="13">
    <source>
        <dbReference type="ARBA" id="ARBA00034078"/>
    </source>
</evidence>